<accession>A0A3M9N4Z9</accession>
<organism evidence="1 2">
    <name type="scientific">Hanamia caeni</name>
    <dbReference type="NCBI Taxonomy" id="2294116"/>
    <lineage>
        <taxon>Bacteria</taxon>
        <taxon>Pseudomonadati</taxon>
        <taxon>Bacteroidota</taxon>
        <taxon>Chitinophagia</taxon>
        <taxon>Chitinophagales</taxon>
        <taxon>Chitinophagaceae</taxon>
        <taxon>Hanamia</taxon>
    </lineage>
</organism>
<name>A0A3M9N4Z9_9BACT</name>
<proteinExistence type="predicted"/>
<sequence>MTPLFKKLNFKGQKEIAIFNAPVEFQKELDEIMNETVVKTSPTDNTDAGFVISFVKSKKEIEDMAAFLQKKLEGDPVIWFAYPKGTSKKYKVDINRDSGWESIQKLGFETVRAVSIDDDWSALRFRFSQFVKK</sequence>
<keyword evidence="2" id="KW-1185">Reference proteome</keyword>
<comment type="caution">
    <text evidence="1">The sequence shown here is derived from an EMBL/GenBank/DDBJ whole genome shotgun (WGS) entry which is preliminary data.</text>
</comment>
<gene>
    <name evidence="1" type="ORF">EFY79_20790</name>
</gene>
<dbReference type="RefSeq" id="WP_123122689.1">
    <property type="nucleotide sequence ID" value="NZ_RJJR01000029.1"/>
</dbReference>
<dbReference type="Proteomes" id="UP000267223">
    <property type="component" value="Unassembled WGS sequence"/>
</dbReference>
<dbReference type="EMBL" id="RJJR01000029">
    <property type="protein sequence ID" value="RNI32078.1"/>
    <property type="molecule type" value="Genomic_DNA"/>
</dbReference>
<reference evidence="1 2" key="1">
    <citation type="submission" date="2018-11" db="EMBL/GenBank/DDBJ databases">
        <title>Draft genome sequence of Ferruginibacter sp. BO-59.</title>
        <authorList>
            <person name="Im W.T."/>
        </authorList>
    </citation>
    <scope>NUCLEOTIDE SEQUENCE [LARGE SCALE GENOMIC DNA]</scope>
    <source>
        <strain evidence="1 2">BO-59</strain>
    </source>
</reference>
<evidence type="ECO:0000313" key="1">
    <source>
        <dbReference type="EMBL" id="RNI32078.1"/>
    </source>
</evidence>
<evidence type="ECO:0008006" key="3">
    <source>
        <dbReference type="Google" id="ProtNLM"/>
    </source>
</evidence>
<dbReference type="OrthoDB" id="9800461at2"/>
<protein>
    <recommendedName>
        <fullName evidence="3">DUF3052 domain-containing protein</fullName>
    </recommendedName>
</protein>
<dbReference type="AlphaFoldDB" id="A0A3M9N4Z9"/>
<evidence type="ECO:0000313" key="2">
    <source>
        <dbReference type="Proteomes" id="UP000267223"/>
    </source>
</evidence>